<dbReference type="AlphaFoldDB" id="A0A2I1HDC2"/>
<proteinExistence type="predicted"/>
<dbReference type="VEuPathDB" id="FungiDB:FUN_005940"/>
<dbReference type="VEuPathDB" id="FungiDB:RhiirA1_475483"/>
<comment type="caution">
    <text evidence="1">The sequence shown here is derived from an EMBL/GenBank/DDBJ whole genome shotgun (WGS) entry which is preliminary data.</text>
</comment>
<dbReference type="VEuPathDB" id="FungiDB:RhiirFUN_005656"/>
<evidence type="ECO:0000313" key="2">
    <source>
        <dbReference type="Proteomes" id="UP000234323"/>
    </source>
</evidence>
<name>A0A2I1HDC2_9GLOM</name>
<protein>
    <submittedName>
        <fullName evidence="1">Uncharacterized protein</fullName>
    </submittedName>
</protein>
<accession>A0A2I1HDC2</accession>
<dbReference type="Proteomes" id="UP000234323">
    <property type="component" value="Unassembled WGS sequence"/>
</dbReference>
<keyword evidence="2" id="KW-1185">Reference proteome</keyword>
<evidence type="ECO:0000313" key="1">
    <source>
        <dbReference type="EMBL" id="PKY56893.1"/>
    </source>
</evidence>
<dbReference type="OrthoDB" id="2388273at2759"/>
<organism evidence="1 2">
    <name type="scientific">Rhizophagus irregularis</name>
    <dbReference type="NCBI Taxonomy" id="588596"/>
    <lineage>
        <taxon>Eukaryota</taxon>
        <taxon>Fungi</taxon>
        <taxon>Fungi incertae sedis</taxon>
        <taxon>Mucoromycota</taxon>
        <taxon>Glomeromycotina</taxon>
        <taxon>Glomeromycetes</taxon>
        <taxon>Glomerales</taxon>
        <taxon>Glomeraceae</taxon>
        <taxon>Rhizophagus</taxon>
    </lineage>
</organism>
<sequence>MLNVPNLCPFPDCEKNVKITEIFSTTVNYLIGRLPELNVIIQNPLLSQSSETLALTNMISKRFILTSPPMYMEGIENIEIQQMGSQLRCVKCFVDLSSYLPPLGFLRTFPYPPPKLLVYLTYKHIIHYNCINNPQKLCPICPSSNMEIDDLKTLTEQSSNTAQKKCTRVSSASTKKLSNKKVKKTGGKKVSSMLKKLIKELLANTPVPAIGENLEEANESTTSIFLQLSDKINNAETKNKELKLEHGKDGSLALVKSKIREVIPETKCFDKTLQKKMERPEKIYKLFNSIGKEKIAQIKSTPPGSS</sequence>
<dbReference type="EMBL" id="LLXI01002340">
    <property type="protein sequence ID" value="PKY56893.1"/>
    <property type="molecule type" value="Genomic_DNA"/>
</dbReference>
<reference evidence="1 2" key="1">
    <citation type="submission" date="2015-10" db="EMBL/GenBank/DDBJ databases">
        <title>Genome analyses suggest a sexual origin of heterokaryosis in a supposedly ancient asexual fungus.</title>
        <authorList>
            <person name="Ropars J."/>
            <person name="Sedzielewska K."/>
            <person name="Noel J."/>
            <person name="Charron P."/>
            <person name="Farinelli L."/>
            <person name="Marton T."/>
            <person name="Kruger M."/>
            <person name="Pelin A."/>
            <person name="Brachmann A."/>
            <person name="Corradi N."/>
        </authorList>
    </citation>
    <scope>NUCLEOTIDE SEQUENCE [LARGE SCALE GENOMIC DNA]</scope>
    <source>
        <strain evidence="1 2">A4</strain>
    </source>
</reference>
<gene>
    <name evidence="1" type="ORF">RhiirA4_477519</name>
</gene>